<dbReference type="Proteomes" id="UP000053328">
    <property type="component" value="Unassembled WGS sequence"/>
</dbReference>
<evidence type="ECO:0000256" key="1">
    <source>
        <dbReference type="SAM" id="MobiDB-lite"/>
    </source>
</evidence>
<evidence type="ECO:0000256" key="3">
    <source>
        <dbReference type="SAM" id="SignalP"/>
    </source>
</evidence>
<name>A0A0D2BNE5_9EURO</name>
<keyword evidence="2" id="KW-1133">Transmembrane helix</keyword>
<organism evidence="4 5">
    <name type="scientific">Exophiala spinifera</name>
    <dbReference type="NCBI Taxonomy" id="91928"/>
    <lineage>
        <taxon>Eukaryota</taxon>
        <taxon>Fungi</taxon>
        <taxon>Dikarya</taxon>
        <taxon>Ascomycota</taxon>
        <taxon>Pezizomycotina</taxon>
        <taxon>Eurotiomycetes</taxon>
        <taxon>Chaetothyriomycetidae</taxon>
        <taxon>Chaetothyriales</taxon>
        <taxon>Herpotrichiellaceae</taxon>
        <taxon>Exophiala</taxon>
    </lineage>
</organism>
<dbReference type="VEuPathDB" id="FungiDB:PV08_09932"/>
<evidence type="ECO:0000256" key="2">
    <source>
        <dbReference type="SAM" id="Phobius"/>
    </source>
</evidence>
<dbReference type="RefSeq" id="XP_016232870.1">
    <property type="nucleotide sequence ID" value="XM_016384247.1"/>
</dbReference>
<evidence type="ECO:0000313" key="5">
    <source>
        <dbReference type="Proteomes" id="UP000053328"/>
    </source>
</evidence>
<protein>
    <recommendedName>
        <fullName evidence="6">WSC domain-containing protein</fullName>
    </recommendedName>
</protein>
<proteinExistence type="predicted"/>
<reference evidence="4 5" key="1">
    <citation type="submission" date="2015-01" db="EMBL/GenBank/DDBJ databases">
        <title>The Genome Sequence of Exophiala spinifera CBS89968.</title>
        <authorList>
            <consortium name="The Broad Institute Genomics Platform"/>
            <person name="Cuomo C."/>
            <person name="de Hoog S."/>
            <person name="Gorbushina A."/>
            <person name="Stielow B."/>
            <person name="Teixiera M."/>
            <person name="Abouelleil A."/>
            <person name="Chapman S.B."/>
            <person name="Priest M."/>
            <person name="Young S.K."/>
            <person name="Wortman J."/>
            <person name="Nusbaum C."/>
            <person name="Birren B."/>
        </authorList>
    </citation>
    <scope>NUCLEOTIDE SEQUENCE [LARGE SCALE GENOMIC DNA]</scope>
    <source>
        <strain evidence="4 5">CBS 89968</strain>
    </source>
</reference>
<feature type="region of interest" description="Disordered" evidence="1">
    <location>
        <begin position="190"/>
        <end position="211"/>
    </location>
</feature>
<evidence type="ECO:0008006" key="6">
    <source>
        <dbReference type="Google" id="ProtNLM"/>
    </source>
</evidence>
<dbReference type="PANTHER" id="PTHR16861:SF4">
    <property type="entry name" value="SH3 DOMAIN PROTEIN (AFU_ORTHOLOGUE AFUA_1G13610)"/>
    <property type="match status" value="1"/>
</dbReference>
<dbReference type="HOGENOM" id="CLU_057549_0_0_1"/>
<keyword evidence="2" id="KW-0812">Transmembrane</keyword>
<dbReference type="AlphaFoldDB" id="A0A0D2BNE5"/>
<sequence>MLTSILLVSLALGVQTLEVTSGSACADICEGPTLTYSDDLTCTDEGYFNTAKGDTMHDCLLCESKSTANTGDNSNPQNNDIYWFLFNMKYTLQYCMFQGNGSTPNLPQCQASCAGLYPVLQSSWFIPVAAEQYDYCSINNTAFPPTWRIAQPACHDDPVRSFLAISGCDNKPNATFGQTISLERDLFETATPSSSSTGTLPAASATGASGSSSSTNAASAAVSATQASPTPSTSSSGLSGGAAAGIGVGCGLAAIAAVGGLGWFIVRRRRSRRAMAASSDFLDTKRAYMTPPYQYAQQIDGSEVHEIDSGQVKSGAAGSRTELE</sequence>
<keyword evidence="5" id="KW-1185">Reference proteome</keyword>
<dbReference type="EMBL" id="KN847498">
    <property type="protein sequence ID" value="KIW12654.1"/>
    <property type="molecule type" value="Genomic_DNA"/>
</dbReference>
<feature type="region of interest" description="Disordered" evidence="1">
    <location>
        <begin position="301"/>
        <end position="324"/>
    </location>
</feature>
<evidence type="ECO:0000313" key="4">
    <source>
        <dbReference type="EMBL" id="KIW12654.1"/>
    </source>
</evidence>
<dbReference type="PANTHER" id="PTHR16861">
    <property type="entry name" value="GLYCOPROTEIN 38"/>
    <property type="match status" value="1"/>
</dbReference>
<dbReference type="OrthoDB" id="4120606at2759"/>
<accession>A0A0D2BNE5</accession>
<keyword evidence="3" id="KW-0732">Signal</keyword>
<dbReference type="GeneID" id="27337015"/>
<feature type="transmembrane region" description="Helical" evidence="2">
    <location>
        <begin position="242"/>
        <end position="266"/>
    </location>
</feature>
<keyword evidence="2" id="KW-0472">Membrane</keyword>
<feature type="signal peptide" evidence="3">
    <location>
        <begin position="1"/>
        <end position="16"/>
    </location>
</feature>
<feature type="chain" id="PRO_5002249996" description="WSC domain-containing protein" evidence="3">
    <location>
        <begin position="17"/>
        <end position="324"/>
    </location>
</feature>
<gene>
    <name evidence="4" type="ORF">PV08_09932</name>
</gene>